<protein>
    <recommendedName>
        <fullName evidence="1">Peptidase M41 domain-containing protein</fullName>
    </recommendedName>
</protein>
<gene>
    <name evidence="2" type="ORF">HV823_23775</name>
</gene>
<keyword evidence="3" id="KW-1185">Reference proteome</keyword>
<proteinExistence type="predicted"/>
<dbReference type="InterPro" id="IPR037219">
    <property type="entry name" value="Peptidase_M41-like"/>
</dbReference>
<evidence type="ECO:0000313" key="3">
    <source>
        <dbReference type="Proteomes" id="UP000659172"/>
    </source>
</evidence>
<evidence type="ECO:0000259" key="1">
    <source>
        <dbReference type="Pfam" id="PF01434"/>
    </source>
</evidence>
<evidence type="ECO:0000313" key="2">
    <source>
        <dbReference type="EMBL" id="NVP58261.1"/>
    </source>
</evidence>
<dbReference type="SUPFAM" id="SSF140990">
    <property type="entry name" value="FtsH protease domain-like"/>
    <property type="match status" value="1"/>
</dbReference>
<accession>A0ABX2QPL9</accession>
<sequence>MYDDIRWRASIHEAGHAVAWSLLGVGEVVSVTIGMLEFGQVVSRIHDHVPQTETWLTRQMACMLAGRVAELLVVGDACCGAGGEDDSDLAKATDFALAAETRLGYSAHQPLIYRPTRGSFDILSLDRELAERVHARLLSAEAVARELLEEYQPRLLEPAECLSVHGVMEGSEVRQVLGIEGPV</sequence>
<reference evidence="2 3" key="1">
    <citation type="submission" date="2020-06" db="EMBL/GenBank/DDBJ databases">
        <title>Rhizobium sp.nov. isolated from the tomato plant.</title>
        <authorList>
            <person name="Thin K.K."/>
            <person name="Zhang X."/>
            <person name="He S."/>
        </authorList>
    </citation>
    <scope>NUCLEOTIDE SEQUENCE [LARGE SCALE GENOMIC DNA]</scope>
    <source>
        <strain evidence="2 3">DBTS2</strain>
    </source>
</reference>
<name>A0ABX2QPL9_9HYPH</name>
<dbReference type="Gene3D" id="1.20.58.760">
    <property type="entry name" value="Peptidase M41"/>
    <property type="match status" value="1"/>
</dbReference>
<dbReference type="EMBL" id="JABXYK010000022">
    <property type="protein sequence ID" value="NVP58261.1"/>
    <property type="molecule type" value="Genomic_DNA"/>
</dbReference>
<dbReference type="InterPro" id="IPR000642">
    <property type="entry name" value="Peptidase_M41"/>
</dbReference>
<organism evidence="2 3">
    <name type="scientific">Mycoplana rhizolycopersici</name>
    <dbReference type="NCBI Taxonomy" id="2746702"/>
    <lineage>
        <taxon>Bacteria</taxon>
        <taxon>Pseudomonadati</taxon>
        <taxon>Pseudomonadota</taxon>
        <taxon>Alphaproteobacteria</taxon>
        <taxon>Hyphomicrobiales</taxon>
        <taxon>Rhizobiaceae</taxon>
        <taxon>Mycoplana</taxon>
    </lineage>
</organism>
<comment type="caution">
    <text evidence="2">The sequence shown here is derived from an EMBL/GenBank/DDBJ whole genome shotgun (WGS) entry which is preliminary data.</text>
</comment>
<dbReference type="Proteomes" id="UP000659172">
    <property type="component" value="Unassembled WGS sequence"/>
</dbReference>
<dbReference type="Pfam" id="PF01434">
    <property type="entry name" value="Peptidase_M41"/>
    <property type="match status" value="1"/>
</dbReference>
<feature type="domain" description="Peptidase M41" evidence="1">
    <location>
        <begin position="10"/>
        <end position="118"/>
    </location>
</feature>
<dbReference type="RefSeq" id="WP_176952160.1">
    <property type="nucleotide sequence ID" value="NZ_JABXYK010000022.1"/>
</dbReference>